<dbReference type="EC" id="2.7.11.22" evidence="2"/>
<keyword evidence="6" id="KW-0418">Kinase</keyword>
<evidence type="ECO:0000256" key="11">
    <source>
        <dbReference type="RuleBase" id="RU000304"/>
    </source>
</evidence>
<evidence type="ECO:0000256" key="7">
    <source>
        <dbReference type="ARBA" id="ARBA00022840"/>
    </source>
</evidence>
<evidence type="ECO:0000256" key="10">
    <source>
        <dbReference type="PROSITE-ProRule" id="PRU10141"/>
    </source>
</evidence>
<dbReference type="PROSITE" id="PS00108">
    <property type="entry name" value="PROTEIN_KINASE_ST"/>
    <property type="match status" value="1"/>
</dbReference>
<dbReference type="InterPro" id="IPR011009">
    <property type="entry name" value="Kinase-like_dom_sf"/>
</dbReference>
<reference evidence="13 14" key="1">
    <citation type="submission" date="2019-07" db="EMBL/GenBank/DDBJ databases">
        <authorList>
            <person name="Jastrzebski P J."/>
            <person name="Paukszto L."/>
            <person name="Jastrzebski P J."/>
        </authorList>
    </citation>
    <scope>NUCLEOTIDE SEQUENCE [LARGE SCALE GENOMIC DNA]</scope>
    <source>
        <strain evidence="13 14">WMS-il1</strain>
    </source>
</reference>
<dbReference type="InterPro" id="IPR017441">
    <property type="entry name" value="Protein_kinase_ATP_BS"/>
</dbReference>
<dbReference type="InterPro" id="IPR008271">
    <property type="entry name" value="Ser/Thr_kinase_AS"/>
</dbReference>
<dbReference type="CDD" id="cd07829">
    <property type="entry name" value="STKc_CDK_like"/>
    <property type="match status" value="1"/>
</dbReference>
<gene>
    <name evidence="13" type="ORF">WMSIL1_LOCUS3476</name>
</gene>
<feature type="binding site" evidence="10">
    <location>
        <position position="43"/>
    </location>
    <ligand>
        <name>ATP</name>
        <dbReference type="ChEBI" id="CHEBI:30616"/>
    </ligand>
</feature>
<comment type="similarity">
    <text evidence="1">Belongs to the protein kinase superfamily. CMGC Ser/Thr protein kinase family. CDC2/CDKX subfamily.</text>
</comment>
<evidence type="ECO:0000256" key="4">
    <source>
        <dbReference type="ARBA" id="ARBA00022679"/>
    </source>
</evidence>
<evidence type="ECO:0000256" key="2">
    <source>
        <dbReference type="ARBA" id="ARBA00012425"/>
    </source>
</evidence>
<dbReference type="GO" id="GO:0030332">
    <property type="term" value="F:cyclin binding"/>
    <property type="evidence" value="ECO:0007669"/>
    <property type="project" value="TreeGrafter"/>
</dbReference>
<evidence type="ECO:0000313" key="14">
    <source>
        <dbReference type="Proteomes" id="UP000321570"/>
    </source>
</evidence>
<sequence length="315" mass="36400">MSRLCSIENLNAKYIKKEIIGSGTYGTVFRAQDKITGKRYAIKRILIDNFDNGIPASTMREIGVLIELNQFNHPNIVEIHEIIHQDRNISIVFECIDWDLKKYMDSLKKSGYKPRGNSVGGLPLPLVKAFTRQLLDALRFCHKYKIIHRDIKPSNLLITKHGVLKLADFGLSRTHSIGNRTYCHEIVTLWYRAPEIILGSKVYSTAIDIWSTGCIAYEMYTGNILFQGDCEIDQLFKIFQRLGTPRVDEWPDLENMPDYNEEFPQFTPKPFGRELSREFQSFLKEIINLNPDHRAQAYELRHAPFLHGAKIIPVE</sequence>
<dbReference type="GO" id="GO:0010468">
    <property type="term" value="P:regulation of gene expression"/>
    <property type="evidence" value="ECO:0007669"/>
    <property type="project" value="TreeGrafter"/>
</dbReference>
<dbReference type="Pfam" id="PF00069">
    <property type="entry name" value="Pkinase"/>
    <property type="match status" value="1"/>
</dbReference>
<accession>A0A564Y6B5</accession>
<dbReference type="GO" id="GO:0010389">
    <property type="term" value="P:regulation of G2/M transition of mitotic cell cycle"/>
    <property type="evidence" value="ECO:0007669"/>
    <property type="project" value="TreeGrafter"/>
</dbReference>
<dbReference type="GO" id="GO:0005737">
    <property type="term" value="C:cytoplasm"/>
    <property type="evidence" value="ECO:0007669"/>
    <property type="project" value="TreeGrafter"/>
</dbReference>
<dbReference type="GO" id="GO:0005524">
    <property type="term" value="F:ATP binding"/>
    <property type="evidence" value="ECO:0007669"/>
    <property type="project" value="UniProtKB-UniRule"/>
</dbReference>
<comment type="catalytic activity">
    <reaction evidence="9">
        <text>L-seryl-[protein] + ATP = O-phospho-L-seryl-[protein] + ADP + H(+)</text>
        <dbReference type="Rhea" id="RHEA:17989"/>
        <dbReference type="Rhea" id="RHEA-COMP:9863"/>
        <dbReference type="Rhea" id="RHEA-COMP:11604"/>
        <dbReference type="ChEBI" id="CHEBI:15378"/>
        <dbReference type="ChEBI" id="CHEBI:29999"/>
        <dbReference type="ChEBI" id="CHEBI:30616"/>
        <dbReference type="ChEBI" id="CHEBI:83421"/>
        <dbReference type="ChEBI" id="CHEBI:456216"/>
        <dbReference type="EC" id="2.7.11.22"/>
    </reaction>
</comment>
<dbReference type="SUPFAM" id="SSF56112">
    <property type="entry name" value="Protein kinase-like (PK-like)"/>
    <property type="match status" value="1"/>
</dbReference>
<dbReference type="GO" id="GO:0000307">
    <property type="term" value="C:cyclin-dependent protein kinase holoenzyme complex"/>
    <property type="evidence" value="ECO:0007669"/>
    <property type="project" value="TreeGrafter"/>
</dbReference>
<evidence type="ECO:0000313" key="13">
    <source>
        <dbReference type="EMBL" id="VUZ42790.1"/>
    </source>
</evidence>
<dbReference type="PROSITE" id="PS00107">
    <property type="entry name" value="PROTEIN_KINASE_ATP"/>
    <property type="match status" value="1"/>
</dbReference>
<keyword evidence="14" id="KW-1185">Reference proteome</keyword>
<dbReference type="FunFam" id="3.30.200.20:FF:000124">
    <property type="entry name" value="Cyclin-dependent kinase 4"/>
    <property type="match status" value="1"/>
</dbReference>
<dbReference type="Gene3D" id="1.10.510.10">
    <property type="entry name" value="Transferase(Phosphotransferase) domain 1"/>
    <property type="match status" value="1"/>
</dbReference>
<dbReference type="InterPro" id="IPR000719">
    <property type="entry name" value="Prot_kinase_dom"/>
</dbReference>
<evidence type="ECO:0000256" key="3">
    <source>
        <dbReference type="ARBA" id="ARBA00022527"/>
    </source>
</evidence>
<feature type="domain" description="Protein kinase" evidence="12">
    <location>
        <begin position="14"/>
        <end position="306"/>
    </location>
</feature>
<dbReference type="EMBL" id="CABIJS010000110">
    <property type="protein sequence ID" value="VUZ42790.1"/>
    <property type="molecule type" value="Genomic_DNA"/>
</dbReference>
<comment type="catalytic activity">
    <reaction evidence="8">
        <text>L-threonyl-[protein] + ATP = O-phospho-L-threonyl-[protein] + ADP + H(+)</text>
        <dbReference type="Rhea" id="RHEA:46608"/>
        <dbReference type="Rhea" id="RHEA-COMP:11060"/>
        <dbReference type="Rhea" id="RHEA-COMP:11605"/>
        <dbReference type="ChEBI" id="CHEBI:15378"/>
        <dbReference type="ChEBI" id="CHEBI:30013"/>
        <dbReference type="ChEBI" id="CHEBI:30616"/>
        <dbReference type="ChEBI" id="CHEBI:61977"/>
        <dbReference type="ChEBI" id="CHEBI:456216"/>
        <dbReference type="EC" id="2.7.11.22"/>
    </reaction>
</comment>
<proteinExistence type="inferred from homology"/>
<dbReference type="SMART" id="SM00220">
    <property type="entry name" value="S_TKc"/>
    <property type="match status" value="1"/>
</dbReference>
<evidence type="ECO:0000259" key="12">
    <source>
        <dbReference type="PROSITE" id="PS50011"/>
    </source>
</evidence>
<evidence type="ECO:0000256" key="6">
    <source>
        <dbReference type="ARBA" id="ARBA00022777"/>
    </source>
</evidence>
<dbReference type="GO" id="GO:0004693">
    <property type="term" value="F:cyclin-dependent protein serine/threonine kinase activity"/>
    <property type="evidence" value="ECO:0007669"/>
    <property type="project" value="UniProtKB-EC"/>
</dbReference>
<dbReference type="GO" id="GO:0007165">
    <property type="term" value="P:signal transduction"/>
    <property type="evidence" value="ECO:0007669"/>
    <property type="project" value="TreeGrafter"/>
</dbReference>
<keyword evidence="7 10" id="KW-0067">ATP-binding</keyword>
<dbReference type="FunFam" id="1.10.510.10:FF:000624">
    <property type="entry name" value="Mitogen-activated protein kinase"/>
    <property type="match status" value="1"/>
</dbReference>
<dbReference type="GO" id="GO:0005634">
    <property type="term" value="C:nucleus"/>
    <property type="evidence" value="ECO:0007669"/>
    <property type="project" value="TreeGrafter"/>
</dbReference>
<evidence type="ECO:0000256" key="9">
    <source>
        <dbReference type="ARBA" id="ARBA00048367"/>
    </source>
</evidence>
<dbReference type="PANTHER" id="PTHR24056">
    <property type="entry name" value="CELL DIVISION PROTEIN KINASE"/>
    <property type="match status" value="1"/>
</dbReference>
<dbReference type="AlphaFoldDB" id="A0A564Y6B5"/>
<evidence type="ECO:0000256" key="8">
    <source>
        <dbReference type="ARBA" id="ARBA00047811"/>
    </source>
</evidence>
<dbReference type="Proteomes" id="UP000321570">
    <property type="component" value="Unassembled WGS sequence"/>
</dbReference>
<organism evidence="13 14">
    <name type="scientific">Hymenolepis diminuta</name>
    <name type="common">Rat tapeworm</name>
    <dbReference type="NCBI Taxonomy" id="6216"/>
    <lineage>
        <taxon>Eukaryota</taxon>
        <taxon>Metazoa</taxon>
        <taxon>Spiralia</taxon>
        <taxon>Lophotrochozoa</taxon>
        <taxon>Platyhelminthes</taxon>
        <taxon>Cestoda</taxon>
        <taxon>Eucestoda</taxon>
        <taxon>Cyclophyllidea</taxon>
        <taxon>Hymenolepididae</taxon>
        <taxon>Hymenolepis</taxon>
    </lineage>
</organism>
<keyword evidence="4" id="KW-0808">Transferase</keyword>
<evidence type="ECO:0000256" key="1">
    <source>
        <dbReference type="ARBA" id="ARBA00006485"/>
    </source>
</evidence>
<dbReference type="PANTHER" id="PTHR24056:SF254">
    <property type="entry name" value="CYCLIN-DEPENDENT KINASE 2"/>
    <property type="match status" value="1"/>
</dbReference>
<evidence type="ECO:0000256" key="5">
    <source>
        <dbReference type="ARBA" id="ARBA00022741"/>
    </source>
</evidence>
<keyword evidence="5 10" id="KW-0547">Nucleotide-binding</keyword>
<dbReference type="PROSITE" id="PS50011">
    <property type="entry name" value="PROTEIN_KINASE_DOM"/>
    <property type="match status" value="1"/>
</dbReference>
<protein>
    <recommendedName>
        <fullName evidence="2">cyclin-dependent kinase</fullName>
        <ecNumber evidence="2">2.7.11.22</ecNumber>
    </recommendedName>
</protein>
<dbReference type="Gene3D" id="3.30.200.20">
    <property type="entry name" value="Phosphorylase Kinase, domain 1"/>
    <property type="match status" value="1"/>
</dbReference>
<dbReference type="GO" id="GO:0000082">
    <property type="term" value="P:G1/S transition of mitotic cell cycle"/>
    <property type="evidence" value="ECO:0007669"/>
    <property type="project" value="TreeGrafter"/>
</dbReference>
<keyword evidence="3 11" id="KW-0723">Serine/threonine-protein kinase</keyword>
<dbReference type="InterPro" id="IPR050108">
    <property type="entry name" value="CDK"/>
</dbReference>
<name>A0A564Y6B5_HYMDI</name>